<dbReference type="OrthoDB" id="16914at10239"/>
<gene>
    <name evidence="1" type="primary">3</name>
    <name evidence="1" type="ORF">PBI_SOUPS_3</name>
</gene>
<dbReference type="EMBL" id="KU998249">
    <property type="protein sequence ID" value="ANA86941.1"/>
    <property type="molecule type" value="Genomic_DNA"/>
</dbReference>
<protein>
    <submittedName>
        <fullName evidence="1">Uncharacterized protein</fullName>
    </submittedName>
</protein>
<dbReference type="GeneID" id="28378655"/>
<dbReference type="RefSeq" id="YP_009269304.1">
    <property type="nucleotide sequence ID" value="NC_030698.1"/>
</dbReference>
<proteinExistence type="predicted"/>
<evidence type="ECO:0000313" key="2">
    <source>
        <dbReference type="Proteomes" id="UP000202160"/>
    </source>
</evidence>
<reference evidence="1 2" key="1">
    <citation type="submission" date="2016-03" db="EMBL/GenBank/DDBJ databases">
        <authorList>
            <person name="Montgomery M.T."/>
            <person name="Guerrero C.A."/>
            <person name="Mavrich T.N."/>
            <person name="Pope W.H."/>
            <person name="Garlena R.A."/>
            <person name="Russell D.A."/>
            <person name="Jacobs-Sera D."/>
            <person name="Hendrix R.W."/>
            <person name="Hatfull G.F."/>
        </authorList>
    </citation>
    <scope>NUCLEOTIDE SEQUENCE [LARGE SCALE GENOMIC DNA]</scope>
</reference>
<evidence type="ECO:0000313" key="1">
    <source>
        <dbReference type="EMBL" id="ANA86941.1"/>
    </source>
</evidence>
<sequence length="99" mass="10758">MIDPEKVESQALGKELVDDFEAGPMTGPGRWAVFPDGTVLYTNDANVLFARHDVEETEVTFDLIHAACKLYERGETATAAFNLLKADRTVVSGDLATIA</sequence>
<organism evidence="1 2">
    <name type="scientific">Gordonia phage Soups</name>
    <dbReference type="NCBI Taxonomy" id="1838079"/>
    <lineage>
        <taxon>Viruses</taxon>
        <taxon>Duplodnaviria</taxon>
        <taxon>Heunggongvirae</taxon>
        <taxon>Uroviricota</taxon>
        <taxon>Caudoviricetes</taxon>
        <taxon>Soupsvirus</taxon>
        <taxon>Soupsvirus soups</taxon>
    </lineage>
</organism>
<accession>A0A160DG50</accession>
<keyword evidence="2" id="KW-1185">Reference proteome</keyword>
<dbReference type="KEGG" id="vg:28378655"/>
<dbReference type="Proteomes" id="UP000202160">
    <property type="component" value="Segment"/>
</dbReference>
<name>A0A160DG50_9CAUD</name>